<dbReference type="EMBL" id="JACGCM010001722">
    <property type="protein sequence ID" value="KAF6151006.1"/>
    <property type="molecule type" value="Genomic_DNA"/>
</dbReference>
<sequence>MITSCDFNGVRNLRIFAPKLKQLVIGKCHVDVKENGIPVFTEIKVYAPNLISMKCNNYMTIDCSMVNIGALVNAYIGIDIYTRELPVDRTTEYGDCIVRFLRAGSNVKFLKLSPWVLKKGIMEPPMYRYYDGKKLSSKGEYWEAGLSLQCSLDHLKFVEIYGVLGCVNELKFLEILLKFSVVLEKMVIFTTSLSSRKDE</sequence>
<evidence type="ECO:0000313" key="3">
    <source>
        <dbReference type="Proteomes" id="UP000541444"/>
    </source>
</evidence>
<proteinExistence type="predicted"/>
<dbReference type="PANTHER" id="PTHR31900">
    <property type="entry name" value="F-BOX/RNI SUPERFAMILY PROTEIN-RELATED"/>
    <property type="match status" value="1"/>
</dbReference>
<dbReference type="PANTHER" id="PTHR31900:SF30">
    <property type="entry name" value="SUPERFAMILY PROTEIN, PUTATIVE-RELATED"/>
    <property type="match status" value="1"/>
</dbReference>
<dbReference type="OrthoDB" id="1916257at2759"/>
<dbReference type="InterPro" id="IPR050232">
    <property type="entry name" value="FBL13/AtMIF1-like"/>
</dbReference>
<dbReference type="AlphaFoldDB" id="A0A7J7M811"/>
<accession>A0A7J7M811</accession>
<evidence type="ECO:0000313" key="2">
    <source>
        <dbReference type="EMBL" id="KAF6151006.1"/>
    </source>
</evidence>
<protein>
    <recommendedName>
        <fullName evidence="1">FBD domain-containing protein</fullName>
    </recommendedName>
</protein>
<dbReference type="InterPro" id="IPR006566">
    <property type="entry name" value="FBD"/>
</dbReference>
<organism evidence="2 3">
    <name type="scientific">Kingdonia uniflora</name>
    <dbReference type="NCBI Taxonomy" id="39325"/>
    <lineage>
        <taxon>Eukaryota</taxon>
        <taxon>Viridiplantae</taxon>
        <taxon>Streptophyta</taxon>
        <taxon>Embryophyta</taxon>
        <taxon>Tracheophyta</taxon>
        <taxon>Spermatophyta</taxon>
        <taxon>Magnoliopsida</taxon>
        <taxon>Ranunculales</taxon>
        <taxon>Circaeasteraceae</taxon>
        <taxon>Kingdonia</taxon>
    </lineage>
</organism>
<dbReference type="Proteomes" id="UP000541444">
    <property type="component" value="Unassembled WGS sequence"/>
</dbReference>
<keyword evidence="3" id="KW-1185">Reference proteome</keyword>
<evidence type="ECO:0000259" key="1">
    <source>
        <dbReference type="Pfam" id="PF08387"/>
    </source>
</evidence>
<feature type="domain" description="FBD" evidence="1">
    <location>
        <begin position="149"/>
        <end position="188"/>
    </location>
</feature>
<comment type="caution">
    <text evidence="2">The sequence shown here is derived from an EMBL/GenBank/DDBJ whole genome shotgun (WGS) entry which is preliminary data.</text>
</comment>
<gene>
    <name evidence="2" type="ORF">GIB67_016484</name>
</gene>
<name>A0A7J7M811_9MAGN</name>
<dbReference type="Pfam" id="PF08387">
    <property type="entry name" value="FBD"/>
    <property type="match status" value="1"/>
</dbReference>
<reference evidence="2 3" key="1">
    <citation type="journal article" date="2020" name="IScience">
        <title>Genome Sequencing of the Endangered Kingdonia uniflora (Circaeasteraceae, Ranunculales) Reveals Potential Mechanisms of Evolutionary Specialization.</title>
        <authorList>
            <person name="Sun Y."/>
            <person name="Deng T."/>
            <person name="Zhang A."/>
            <person name="Moore M.J."/>
            <person name="Landis J.B."/>
            <person name="Lin N."/>
            <person name="Zhang H."/>
            <person name="Zhang X."/>
            <person name="Huang J."/>
            <person name="Zhang X."/>
            <person name="Sun H."/>
            <person name="Wang H."/>
        </authorList>
    </citation>
    <scope>NUCLEOTIDE SEQUENCE [LARGE SCALE GENOMIC DNA]</scope>
    <source>
        <strain evidence="2">TB1705</strain>
        <tissue evidence="2">Leaf</tissue>
    </source>
</reference>